<dbReference type="Pfam" id="PF11013">
    <property type="entry name" value="DUF2851"/>
    <property type="match status" value="1"/>
</dbReference>
<evidence type="ECO:0000313" key="1">
    <source>
        <dbReference type="EMBL" id="TLU99477.1"/>
    </source>
</evidence>
<name>A0A5R9KTJ1_9BACT</name>
<dbReference type="Proteomes" id="UP000306402">
    <property type="component" value="Unassembled WGS sequence"/>
</dbReference>
<gene>
    <name evidence="1" type="ORF">FEN17_23250</name>
</gene>
<protein>
    <submittedName>
        <fullName evidence="1">DUF2851 family protein</fullName>
    </submittedName>
</protein>
<keyword evidence="2" id="KW-1185">Reference proteome</keyword>
<evidence type="ECO:0000313" key="2">
    <source>
        <dbReference type="Proteomes" id="UP000306402"/>
    </source>
</evidence>
<organism evidence="1 2">
    <name type="scientific">Dyadobacter luticola</name>
    <dbReference type="NCBI Taxonomy" id="1979387"/>
    <lineage>
        <taxon>Bacteria</taxon>
        <taxon>Pseudomonadati</taxon>
        <taxon>Bacteroidota</taxon>
        <taxon>Cytophagia</taxon>
        <taxon>Cytophagales</taxon>
        <taxon>Spirosomataceae</taxon>
        <taxon>Dyadobacter</taxon>
    </lineage>
</organism>
<dbReference type="AlphaFoldDB" id="A0A5R9KTJ1"/>
<dbReference type="OrthoDB" id="1005072at2"/>
<sequence>MNEDILSFIWRYQYFETANLQTDENLHISVIRTGYKNVNSGPDFSQASVIIDEVHWHGSVEIHVKSSDWFVHTHEKDRAYENVILHVVWENDKPVVRNDGTLIPTLTLKGLVKMAVLEKYAALQDVKTGIPCAGSFAEIAEIHKYAMLDRVLLERLERKAGEVLHLLEINQNDWEKTTYQWLGRHYGFKLNDHAFARLTRITPWKIIQKHRDRLVQVEALLFGMAGMIPDDSDENYVRQLRKEFQFLSAKFRLSEETMQPHEWKFAKLRPAGFPTVRLAQLARLLSKTGNLFLMLTTAEPIADLQEIFHAPQSEYWTEHYVFGKKSKNKVPAMGKDASALLVINVVAPLLVAFSKQKQQPEMLDKAIYWLSQVPAENNHILREWANLGMRVKTAADSQALIEWYNNFCVPRKCLECTVGGILVRST</sequence>
<dbReference type="InterPro" id="IPR021272">
    <property type="entry name" value="DUF2851"/>
</dbReference>
<proteinExistence type="predicted"/>
<dbReference type="RefSeq" id="WP_138367767.1">
    <property type="nucleotide sequence ID" value="NZ_VCEJ01000005.1"/>
</dbReference>
<comment type="caution">
    <text evidence="1">The sequence shown here is derived from an EMBL/GenBank/DDBJ whole genome shotgun (WGS) entry which is preliminary data.</text>
</comment>
<accession>A0A5R9KTJ1</accession>
<dbReference type="EMBL" id="VCEJ01000005">
    <property type="protein sequence ID" value="TLU99477.1"/>
    <property type="molecule type" value="Genomic_DNA"/>
</dbReference>
<reference evidence="1 2" key="1">
    <citation type="submission" date="2019-05" db="EMBL/GenBank/DDBJ databases">
        <authorList>
            <person name="Qu J.-H."/>
        </authorList>
    </citation>
    <scope>NUCLEOTIDE SEQUENCE [LARGE SCALE GENOMIC DNA]</scope>
    <source>
        <strain evidence="1 2">T17</strain>
    </source>
</reference>